<dbReference type="GO" id="GO:0000271">
    <property type="term" value="P:polysaccharide biosynthetic process"/>
    <property type="evidence" value="ECO:0007669"/>
    <property type="project" value="TreeGrafter"/>
</dbReference>
<dbReference type="EMBL" id="LN890280">
    <property type="protein sequence ID" value="CUR50991.1"/>
    <property type="molecule type" value="Genomic_DNA"/>
</dbReference>
<protein>
    <submittedName>
        <fullName evidence="2">Pyridoxal phosphate-dependent aminotransferase</fullName>
    </submittedName>
</protein>
<gene>
    <name evidence="2" type="ORF">NDEV_0226</name>
</gene>
<keyword evidence="2" id="KW-0032">Aminotransferase</keyword>
<evidence type="ECO:0000256" key="1">
    <source>
        <dbReference type="RuleBase" id="RU004508"/>
    </source>
</evidence>
<dbReference type="KEGG" id="ndv:NDEV_0226"/>
<keyword evidence="2" id="KW-0808">Transferase</keyword>
<reference evidence="3" key="1">
    <citation type="submission" date="2015-10" db="EMBL/GenBank/DDBJ databases">
        <authorList>
            <person name="Lehtovirta-Morley L.E."/>
            <person name="Vieille C."/>
        </authorList>
    </citation>
    <scope>NUCLEOTIDE SEQUENCE [LARGE SCALE GENOMIC DNA]</scope>
</reference>
<dbReference type="AlphaFoldDB" id="A0A128A0W4"/>
<dbReference type="InterPro" id="IPR016181">
    <property type="entry name" value="Acyl_CoA_acyltransferase"/>
</dbReference>
<dbReference type="Proteomes" id="UP000196239">
    <property type="component" value="Chromosome 1"/>
</dbReference>
<dbReference type="GO" id="GO:0030170">
    <property type="term" value="F:pyridoxal phosphate binding"/>
    <property type="evidence" value="ECO:0007669"/>
    <property type="project" value="TreeGrafter"/>
</dbReference>
<dbReference type="InterPro" id="IPR000653">
    <property type="entry name" value="DegT/StrS_aminotransferase"/>
</dbReference>
<dbReference type="SUPFAM" id="SSF53383">
    <property type="entry name" value="PLP-dependent transferases"/>
    <property type="match status" value="1"/>
</dbReference>
<comment type="similarity">
    <text evidence="1">Belongs to the DegT/DnrJ/EryC1 family.</text>
</comment>
<dbReference type="PANTHER" id="PTHR30244">
    <property type="entry name" value="TRANSAMINASE"/>
    <property type="match status" value="1"/>
</dbReference>
<proteinExistence type="inferred from homology"/>
<dbReference type="Pfam" id="PF01041">
    <property type="entry name" value="DegT_DnrJ_EryC1"/>
    <property type="match status" value="1"/>
</dbReference>
<keyword evidence="1" id="KW-0663">Pyridoxal phosphate</keyword>
<dbReference type="InterPro" id="IPR015421">
    <property type="entry name" value="PyrdxlP-dep_Trfase_major"/>
</dbReference>
<dbReference type="InterPro" id="IPR015424">
    <property type="entry name" value="PyrdxlP-dep_Trfase"/>
</dbReference>
<evidence type="ECO:0000313" key="3">
    <source>
        <dbReference type="Proteomes" id="UP000196239"/>
    </source>
</evidence>
<dbReference type="Gene3D" id="3.40.630.30">
    <property type="match status" value="1"/>
</dbReference>
<dbReference type="Gene3D" id="3.40.640.10">
    <property type="entry name" value="Type I PLP-dependent aspartate aminotransferase-like (Major domain)"/>
    <property type="match status" value="1"/>
</dbReference>
<accession>A0A128A0W4</accession>
<dbReference type="PANTHER" id="PTHR30244:SF34">
    <property type="entry name" value="DTDP-4-AMINO-4,6-DIDEOXYGALACTOSE TRANSAMINASE"/>
    <property type="match status" value="1"/>
</dbReference>
<dbReference type="GO" id="GO:0008483">
    <property type="term" value="F:transaminase activity"/>
    <property type="evidence" value="ECO:0007669"/>
    <property type="project" value="UniProtKB-KW"/>
</dbReference>
<organism evidence="2 3">
    <name type="scientific">Nitrosotalea devaniterrae</name>
    <dbReference type="NCBI Taxonomy" id="1078905"/>
    <lineage>
        <taxon>Archaea</taxon>
        <taxon>Nitrososphaerota</taxon>
        <taxon>Nitrososphaeria</taxon>
        <taxon>Nitrosotaleales</taxon>
        <taxon>Nitrosotaleaceae</taxon>
        <taxon>Nitrosotalea</taxon>
    </lineage>
</organism>
<sequence>MMPYTGKDYVKNGYLITLELESWNKISKEARWAIKKAENLRLSAVESKTTSKINDVLFPKKLKKNQRCYYALDEKKKIVAGIVIEFFNLNIFYKYSVSKEDGRNAQANSFLIWYVVKKFAKSKYRYFDLGTSYRNELDHFKQQFSCETYPTIYNPPRVKPLIRLDPYYNNQQTFSEVNNVEEKITEFTGKDFTLLPDGRTAIYLILKKLGLNKTDVVTLVTSFNTPYVARDVTDEIEIICKHSRKITKKTKVIYAIHEWGFPVQNIEELREYAIKNEIILIEDCAHSITTSINGKRIGTFGNYSIYSFSKVFPVQYGGMLLGMHVDDNEQKKLRIFDFAKREVIRKGVSVGLEKISEYESLRIRNYSHLDSGFKKIGLSPFKELQNGVVPHAYLLKSEIPYKLLERLKSFGIEAGVYHKSNAIILPVHQNLTHKDLDYILGVVKSHYF</sequence>
<dbReference type="SUPFAM" id="SSF55729">
    <property type="entry name" value="Acyl-CoA N-acyltransferases (Nat)"/>
    <property type="match status" value="1"/>
</dbReference>
<keyword evidence="3" id="KW-1185">Reference proteome</keyword>
<name>A0A128A0W4_9ARCH</name>
<evidence type="ECO:0000313" key="2">
    <source>
        <dbReference type="EMBL" id="CUR50991.1"/>
    </source>
</evidence>